<dbReference type="OrthoDB" id="6783651at2759"/>
<dbReference type="HOGENOM" id="CLU_716240_0_0_1"/>
<dbReference type="AlphaFoldDB" id="N6UH33"/>
<dbReference type="InterPro" id="IPR005312">
    <property type="entry name" value="DUF1759"/>
</dbReference>
<organism evidence="1">
    <name type="scientific">Dendroctonus ponderosae</name>
    <name type="common">Mountain pine beetle</name>
    <dbReference type="NCBI Taxonomy" id="77166"/>
    <lineage>
        <taxon>Eukaryota</taxon>
        <taxon>Metazoa</taxon>
        <taxon>Ecdysozoa</taxon>
        <taxon>Arthropoda</taxon>
        <taxon>Hexapoda</taxon>
        <taxon>Insecta</taxon>
        <taxon>Pterygota</taxon>
        <taxon>Neoptera</taxon>
        <taxon>Endopterygota</taxon>
        <taxon>Coleoptera</taxon>
        <taxon>Polyphaga</taxon>
        <taxon>Cucujiformia</taxon>
        <taxon>Curculionidae</taxon>
        <taxon>Scolytinae</taxon>
        <taxon>Dendroctonus</taxon>
    </lineage>
</organism>
<reference evidence="1" key="1">
    <citation type="journal article" date="2013" name="Genome Biol.">
        <title>Draft genome of the mountain pine beetle, Dendroctonus ponderosae Hopkins, a major forest pest.</title>
        <authorList>
            <person name="Keeling C.I."/>
            <person name="Yuen M.M."/>
            <person name="Liao N.Y."/>
            <person name="Docking T.R."/>
            <person name="Chan S.K."/>
            <person name="Taylor G.A."/>
            <person name="Palmquist D.L."/>
            <person name="Jackman S.D."/>
            <person name="Nguyen A."/>
            <person name="Li M."/>
            <person name="Henderson H."/>
            <person name="Janes J.K."/>
            <person name="Zhao Y."/>
            <person name="Pandoh P."/>
            <person name="Moore R."/>
            <person name="Sperling F.A."/>
            <person name="Huber D.P."/>
            <person name="Birol I."/>
            <person name="Jones S.J."/>
            <person name="Bohlmann J."/>
        </authorList>
    </citation>
    <scope>NUCLEOTIDE SEQUENCE</scope>
</reference>
<accession>N6UH33</accession>
<dbReference type="Pfam" id="PF03564">
    <property type="entry name" value="DUF1759"/>
    <property type="match status" value="1"/>
</dbReference>
<proteinExistence type="predicted"/>
<dbReference type="EMBL" id="KB740625">
    <property type="protein sequence ID" value="ENN79946.1"/>
    <property type="molecule type" value="Genomic_DNA"/>
</dbReference>
<protein>
    <submittedName>
        <fullName evidence="1">Uncharacterized protein</fullName>
    </submittedName>
</protein>
<feature type="non-terminal residue" evidence="1">
    <location>
        <position position="1"/>
    </location>
</feature>
<gene>
    <name evidence="1" type="ORF">YQE_03618</name>
</gene>
<dbReference type="PANTHER" id="PTHR22955:SF77">
    <property type="entry name" value="ASPARTIC PUTATIVE DOMAIN-CONTAINING PROTEIN-RELATED"/>
    <property type="match status" value="1"/>
</dbReference>
<dbReference type="PANTHER" id="PTHR22955">
    <property type="entry name" value="RETROTRANSPOSON"/>
    <property type="match status" value="1"/>
</dbReference>
<name>N6UH33_DENPD</name>
<evidence type="ECO:0000313" key="1">
    <source>
        <dbReference type="EMBL" id="ENN79946.1"/>
    </source>
</evidence>
<sequence length="386" mass="44018">MAKAKNIIENAVVSSHSPNSLAGNSQAGSVGNLVSQGPFDLNVSTNVKLPPIPLPTFDGAYDVWLFFKDTFHSLIHDNASIANVQKFHYLRLSLKGPAADLLKSLECSAANYDIAWNLLIKRYENEKILIRNHVKALFDLEQVKPESHTSLRNLVDNLNKHLRALKVLKQPVAHWDALIIHMVSLKLDPVTRKEWEAEFAKHDISLDILTEFLHERCKLLETLQLIQPRLKHINRQSFVSVHSPICTFCKQNHTVYNCQEFLSLSLKERNSLSIFKVHYWCDSTIVLSWIRAESHNFKIFVGNRISQIQTLTTPKDWHYVSTTENPADLLSRGASPGVLMSSQLWWHGPSWLSKGSEYWPVDSINLHESELPEQRQTKINCFSSNG</sequence>